<keyword evidence="3" id="KW-1185">Reference proteome</keyword>
<organism evidence="2 3">
    <name type="scientific">Microbulbifer spongiae</name>
    <dbReference type="NCBI Taxonomy" id="2944933"/>
    <lineage>
        <taxon>Bacteria</taxon>
        <taxon>Pseudomonadati</taxon>
        <taxon>Pseudomonadota</taxon>
        <taxon>Gammaproteobacteria</taxon>
        <taxon>Cellvibrionales</taxon>
        <taxon>Microbulbiferaceae</taxon>
        <taxon>Microbulbifer</taxon>
    </lineage>
</organism>
<evidence type="ECO:0000313" key="3">
    <source>
        <dbReference type="Proteomes" id="UP001321520"/>
    </source>
</evidence>
<evidence type="ECO:0000259" key="1">
    <source>
        <dbReference type="PROSITE" id="PS50851"/>
    </source>
</evidence>
<gene>
    <name evidence="2" type="ORF">M8T91_14475</name>
</gene>
<dbReference type="InterPro" id="IPR039315">
    <property type="entry name" value="CheW"/>
</dbReference>
<name>A0ABY9E7S2_9GAMM</name>
<dbReference type="Proteomes" id="UP001321520">
    <property type="component" value="Chromosome"/>
</dbReference>
<accession>A0ABY9E7S2</accession>
<dbReference type="SUPFAM" id="SSF50341">
    <property type="entry name" value="CheW-like"/>
    <property type="match status" value="1"/>
</dbReference>
<dbReference type="Gene3D" id="2.40.50.180">
    <property type="entry name" value="CheA-289, Domain 4"/>
    <property type="match status" value="1"/>
</dbReference>
<dbReference type="Pfam" id="PF01584">
    <property type="entry name" value="CheW"/>
    <property type="match status" value="1"/>
</dbReference>
<dbReference type="Gene3D" id="2.30.30.40">
    <property type="entry name" value="SH3 Domains"/>
    <property type="match status" value="1"/>
</dbReference>
<proteinExistence type="predicted"/>
<sequence length="94" mass="10263">MGDETYVYPTDEIKETILYADPVPVPGSPRFTEGILNVRGSMVAALSSRVVIGVESTGFLKEDRIIIFEMGKEQFGVSMDSVGDIITFQSDQVA</sequence>
<dbReference type="PROSITE" id="PS50851">
    <property type="entry name" value="CHEW"/>
    <property type="match status" value="1"/>
</dbReference>
<dbReference type="PANTHER" id="PTHR22617:SF23">
    <property type="entry name" value="CHEMOTAXIS PROTEIN CHEW"/>
    <property type="match status" value="1"/>
</dbReference>
<dbReference type="RefSeq" id="WP_301414875.1">
    <property type="nucleotide sequence ID" value="NZ_CP098023.1"/>
</dbReference>
<dbReference type="InterPro" id="IPR002545">
    <property type="entry name" value="CheW-lke_dom"/>
</dbReference>
<evidence type="ECO:0000313" key="2">
    <source>
        <dbReference type="EMBL" id="WKD49089.1"/>
    </source>
</evidence>
<dbReference type="PANTHER" id="PTHR22617">
    <property type="entry name" value="CHEMOTAXIS SENSOR HISTIDINE KINASE-RELATED"/>
    <property type="match status" value="1"/>
</dbReference>
<feature type="domain" description="CheW-like" evidence="1">
    <location>
        <begin position="1"/>
        <end position="94"/>
    </location>
</feature>
<dbReference type="EMBL" id="CP098023">
    <property type="protein sequence ID" value="WKD49089.1"/>
    <property type="molecule type" value="Genomic_DNA"/>
</dbReference>
<dbReference type="InterPro" id="IPR036061">
    <property type="entry name" value="CheW-like_dom_sf"/>
</dbReference>
<reference evidence="2 3" key="1">
    <citation type="submission" date="2022-05" db="EMBL/GenBank/DDBJ databases">
        <title>Microbulbifer sp. nov., isolated from sponge.</title>
        <authorList>
            <person name="Gao L."/>
        </authorList>
    </citation>
    <scope>NUCLEOTIDE SEQUENCE [LARGE SCALE GENOMIC DNA]</scope>
    <source>
        <strain evidence="2 3">MI-G</strain>
    </source>
</reference>
<protein>
    <submittedName>
        <fullName evidence="2">Chemotaxis protein CheW</fullName>
    </submittedName>
</protein>